<dbReference type="SUPFAM" id="SSF56784">
    <property type="entry name" value="HAD-like"/>
    <property type="match status" value="1"/>
</dbReference>
<dbReference type="InterPro" id="IPR006357">
    <property type="entry name" value="HAD-SF_hydro_IIA"/>
</dbReference>
<dbReference type="InterPro" id="IPR023214">
    <property type="entry name" value="HAD_sf"/>
</dbReference>
<evidence type="ECO:0000313" key="2">
    <source>
        <dbReference type="Proteomes" id="UP000070184"/>
    </source>
</evidence>
<dbReference type="Gene3D" id="3.40.50.1000">
    <property type="entry name" value="HAD superfamily/HAD-like"/>
    <property type="match status" value="2"/>
</dbReference>
<dbReference type="EMBL" id="LHXK01000012">
    <property type="protein sequence ID" value="KXA90128.1"/>
    <property type="molecule type" value="Genomic_DNA"/>
</dbReference>
<dbReference type="GO" id="GO:0016791">
    <property type="term" value="F:phosphatase activity"/>
    <property type="evidence" value="ECO:0007669"/>
    <property type="project" value="TreeGrafter"/>
</dbReference>
<dbReference type="PANTHER" id="PTHR19288">
    <property type="entry name" value="4-NITROPHENYLPHOSPHATASE-RELATED"/>
    <property type="match status" value="1"/>
</dbReference>
<accession>A0A133U7H6</accession>
<gene>
    <name evidence="1" type="ORF">AKJ61_01380</name>
</gene>
<dbReference type="InterPro" id="IPR036412">
    <property type="entry name" value="HAD-like_sf"/>
</dbReference>
<sequence length="252" mass="27145">MDGVIYIEDSLIEGSKEVIQSLRSRGKKLAFLTNNSTRTRGDYTQKLADLGLDCAKSEVMTSAYATSLRLSEKAEGKTCYVVGEEGLKRELEKAGFEILPRGEAERASFVVVGMDRGLNYEKIWGGLTALLSGADFIATNPDTTYCTREGLAPGAAASIGALSATAEREPSEIVGKPSPFMLKASLDILNVSPQKAAIVGDRIDTDIKAGKELGLTTILVLTGVDSRQDLEEVKDTELEPDFVLSSIDDFPR</sequence>
<organism evidence="1 2">
    <name type="scientific">candidate division MSBL1 archaeon SCGC-AAA259B11</name>
    <dbReference type="NCBI Taxonomy" id="1698260"/>
    <lineage>
        <taxon>Archaea</taxon>
        <taxon>Methanobacteriati</taxon>
        <taxon>Methanobacteriota</taxon>
        <taxon>candidate division MSBL1</taxon>
    </lineage>
</organism>
<evidence type="ECO:0008006" key="3">
    <source>
        <dbReference type="Google" id="ProtNLM"/>
    </source>
</evidence>
<dbReference type="Pfam" id="PF13242">
    <property type="entry name" value="Hydrolase_like"/>
    <property type="match status" value="1"/>
</dbReference>
<dbReference type="Pfam" id="PF13344">
    <property type="entry name" value="Hydrolase_6"/>
    <property type="match status" value="1"/>
</dbReference>
<evidence type="ECO:0000313" key="1">
    <source>
        <dbReference type="EMBL" id="KXA90128.1"/>
    </source>
</evidence>
<dbReference type="AlphaFoldDB" id="A0A133U7H6"/>
<dbReference type="GO" id="GO:0005737">
    <property type="term" value="C:cytoplasm"/>
    <property type="evidence" value="ECO:0007669"/>
    <property type="project" value="TreeGrafter"/>
</dbReference>
<dbReference type="NCBIfam" id="TIGR01460">
    <property type="entry name" value="HAD-SF-IIA"/>
    <property type="match status" value="1"/>
</dbReference>
<dbReference type="PANTHER" id="PTHR19288:SF46">
    <property type="entry name" value="HALOACID DEHALOGENASE-LIKE HYDROLASE DOMAIN-CONTAINING PROTEIN 2"/>
    <property type="match status" value="1"/>
</dbReference>
<proteinExistence type="predicted"/>
<name>A0A133U7H6_9EURY</name>
<comment type="caution">
    <text evidence="1">The sequence shown here is derived from an EMBL/GenBank/DDBJ whole genome shotgun (WGS) entry which is preliminary data.</text>
</comment>
<dbReference type="PIRSF" id="PIRSF000915">
    <property type="entry name" value="PGP-type_phosphatase"/>
    <property type="match status" value="1"/>
</dbReference>
<keyword evidence="2" id="KW-1185">Reference proteome</keyword>
<reference evidence="1 2" key="1">
    <citation type="journal article" date="2016" name="Sci. Rep.">
        <title>Metabolic traits of an uncultured archaeal lineage -MSBL1- from brine pools of the Red Sea.</title>
        <authorList>
            <person name="Mwirichia R."/>
            <person name="Alam I."/>
            <person name="Rashid M."/>
            <person name="Vinu M."/>
            <person name="Ba-Alawi W."/>
            <person name="Anthony Kamau A."/>
            <person name="Kamanda Ngugi D."/>
            <person name="Goker M."/>
            <person name="Klenk H.P."/>
            <person name="Bajic V."/>
            <person name="Stingl U."/>
        </authorList>
    </citation>
    <scope>NUCLEOTIDE SEQUENCE [LARGE SCALE GENOMIC DNA]</scope>
    <source>
        <strain evidence="1">SCGC-AAA259B11</strain>
    </source>
</reference>
<protein>
    <recommendedName>
        <fullName evidence="3">HAD family hydrolase</fullName>
    </recommendedName>
</protein>
<dbReference type="Proteomes" id="UP000070184">
    <property type="component" value="Unassembled WGS sequence"/>
</dbReference>